<reference evidence="1" key="1">
    <citation type="submission" date="2023-07" db="EMBL/GenBank/DDBJ databases">
        <title>Black Yeasts Isolated from many extreme environments.</title>
        <authorList>
            <person name="Coleine C."/>
            <person name="Stajich J.E."/>
            <person name="Selbmann L."/>
        </authorList>
    </citation>
    <scope>NUCLEOTIDE SEQUENCE</scope>
    <source>
        <strain evidence="1">CCFEE 5714</strain>
    </source>
</reference>
<sequence length="848" mass="94649">MAHAAKLNELVGGLVRSANGASRDDASLHRLRDQAVKGLRSASHARTNQFDVKEKLDGLVEKFVVLNRDDLSEALQRRLNELPTGSKWMPEILSLLLQLSDRPVEKTRLEDVEALGKKAEDVQLPLTWEDIVADDQPNETGIWDDVERGYHSSGNEPTIDDAIDSDETDSTQATSVNAEDIDALARLHIIHPDNGALDGVSSHYNELQNDKKATSVSELTLIRETLLMLHGLPTSLYHLDESTGWVSYRQHFWLETVTQAAVRDMIKRLANIGSSLNTLRQWFRSEQRMSYLQSCQSSVQQLVNNFGSELAAIEQRYLSPPAVLVVSVMEVKREVENRVRPLLELSLVVESTQRQDRQPPSVLLDALYTKACKCELSGNLDSSAALVKVLLAGLRAYLKPLSRWAQTGSINQDDSTFLIYEANSECDLSRLWSERFAMRTLLDGKPSMPIFMHRFASRIFAMGKSHAFLQALDDNAETDAAGEAWTSAQSRFFDGPPSGNSILPFSQLLDESLKLWLTETSNDCTPLLQSKLLREHGALAIITELSQLFCSGNGVLFQMFADTLFWRMDRDKENWRNSFLLSELAQSALGSKSPSSAHSLTVRFEDESDADLSGSSIRQLDSLNLNTIFPWPVQNITRCRSPALYSKAFKLLLQIYRAKQLVRKQQFDLRSLYSHTPHPLGETAHALRIRQQFATHVDLLSAHVTSAAQTISSSLCKDIQAADGIDGMADVWASYEKRLETSLLLAPNMKPMREAITGHLELCESLTIAWRRLFGNERCSTIEMGEEHHEDTEHRVSGNAPVGNTVKGLQSELDKSLSFIVAGLRGIGRAGGNTALETLADRLEWNVP</sequence>
<dbReference type="EMBL" id="JAUTXU010000058">
    <property type="protein sequence ID" value="KAK3714100.1"/>
    <property type="molecule type" value="Genomic_DNA"/>
</dbReference>
<keyword evidence="2" id="KW-1185">Reference proteome</keyword>
<protein>
    <submittedName>
        <fullName evidence="1">Uncharacterized protein</fullName>
    </submittedName>
</protein>
<dbReference type="Proteomes" id="UP001281147">
    <property type="component" value="Unassembled WGS sequence"/>
</dbReference>
<evidence type="ECO:0000313" key="2">
    <source>
        <dbReference type="Proteomes" id="UP001281147"/>
    </source>
</evidence>
<comment type="caution">
    <text evidence="1">The sequence shown here is derived from an EMBL/GenBank/DDBJ whole genome shotgun (WGS) entry which is preliminary data.</text>
</comment>
<evidence type="ECO:0000313" key="1">
    <source>
        <dbReference type="EMBL" id="KAK3714100.1"/>
    </source>
</evidence>
<organism evidence="1 2">
    <name type="scientific">Vermiconidia calcicola</name>
    <dbReference type="NCBI Taxonomy" id="1690605"/>
    <lineage>
        <taxon>Eukaryota</taxon>
        <taxon>Fungi</taxon>
        <taxon>Dikarya</taxon>
        <taxon>Ascomycota</taxon>
        <taxon>Pezizomycotina</taxon>
        <taxon>Dothideomycetes</taxon>
        <taxon>Dothideomycetidae</taxon>
        <taxon>Mycosphaerellales</taxon>
        <taxon>Extremaceae</taxon>
        <taxon>Vermiconidia</taxon>
    </lineage>
</organism>
<accession>A0ACC3NBY6</accession>
<name>A0ACC3NBY6_9PEZI</name>
<gene>
    <name evidence="1" type="ORF">LTR37_008129</name>
</gene>
<proteinExistence type="predicted"/>